<dbReference type="AlphaFoldDB" id="A0A319DH60"/>
<evidence type="ECO:0000313" key="3">
    <source>
        <dbReference type="Proteomes" id="UP000247810"/>
    </source>
</evidence>
<protein>
    <submittedName>
        <fullName evidence="2">Uncharacterized protein</fullName>
    </submittedName>
</protein>
<accession>A0A319DH60</accession>
<gene>
    <name evidence="2" type="ORF">BO71DRAFT_436685</name>
</gene>
<reference evidence="2 3" key="1">
    <citation type="submission" date="2018-02" db="EMBL/GenBank/DDBJ databases">
        <title>The genomes of Aspergillus section Nigri reveals drivers in fungal speciation.</title>
        <authorList>
            <consortium name="DOE Joint Genome Institute"/>
            <person name="Vesth T.C."/>
            <person name="Nybo J."/>
            <person name="Theobald S."/>
            <person name="Brandl J."/>
            <person name="Frisvad J.C."/>
            <person name="Nielsen K.F."/>
            <person name="Lyhne E.K."/>
            <person name="Kogle M.E."/>
            <person name="Kuo A."/>
            <person name="Riley R."/>
            <person name="Clum A."/>
            <person name="Nolan M."/>
            <person name="Lipzen A."/>
            <person name="Salamov A."/>
            <person name="Henrissat B."/>
            <person name="Wiebenga A."/>
            <person name="De vries R.P."/>
            <person name="Grigoriev I.V."/>
            <person name="Mortensen U.H."/>
            <person name="Andersen M.R."/>
            <person name="Baker S.E."/>
        </authorList>
    </citation>
    <scope>NUCLEOTIDE SEQUENCE [LARGE SCALE GENOMIC DNA]</scope>
    <source>
        <strain evidence="2 3">CBS 707.79</strain>
    </source>
</reference>
<dbReference type="EMBL" id="KZ826235">
    <property type="protein sequence ID" value="PYH87468.1"/>
    <property type="molecule type" value="Genomic_DNA"/>
</dbReference>
<organism evidence="2 3">
    <name type="scientific">Aspergillus ellipticus CBS 707.79</name>
    <dbReference type="NCBI Taxonomy" id="1448320"/>
    <lineage>
        <taxon>Eukaryota</taxon>
        <taxon>Fungi</taxon>
        <taxon>Dikarya</taxon>
        <taxon>Ascomycota</taxon>
        <taxon>Pezizomycotina</taxon>
        <taxon>Eurotiomycetes</taxon>
        <taxon>Eurotiomycetidae</taxon>
        <taxon>Eurotiales</taxon>
        <taxon>Aspergillaceae</taxon>
        <taxon>Aspergillus</taxon>
        <taxon>Aspergillus subgen. Circumdati</taxon>
    </lineage>
</organism>
<feature type="region of interest" description="Disordered" evidence="1">
    <location>
        <begin position="103"/>
        <end position="134"/>
    </location>
</feature>
<dbReference type="VEuPathDB" id="FungiDB:BO71DRAFT_436685"/>
<name>A0A319DH60_9EURO</name>
<dbReference type="Proteomes" id="UP000247810">
    <property type="component" value="Unassembled WGS sequence"/>
</dbReference>
<keyword evidence="3" id="KW-1185">Reference proteome</keyword>
<evidence type="ECO:0000313" key="2">
    <source>
        <dbReference type="EMBL" id="PYH87468.1"/>
    </source>
</evidence>
<evidence type="ECO:0000256" key="1">
    <source>
        <dbReference type="SAM" id="MobiDB-lite"/>
    </source>
</evidence>
<sequence length="134" mass="14196">MPIQGTAGHVGICTLCAGSQRCTASHLGGSTQIQGRELSARGALVSSARARLIEGIEEGRQSLLTITTPAFSVDIPRPERDEPVTRVTVLLLQSRGYLSIASTATHGENAIDRRPRTLGDLPAGTRSPPETWVP</sequence>
<proteinExistence type="predicted"/>